<evidence type="ECO:0000313" key="7">
    <source>
        <dbReference type="EMBL" id="UNY98325.1"/>
    </source>
</evidence>
<dbReference type="SUPFAM" id="SSF52540">
    <property type="entry name" value="P-loop containing nucleoside triphosphate hydrolases"/>
    <property type="match status" value="1"/>
</dbReference>
<dbReference type="Gene3D" id="3.40.50.300">
    <property type="entry name" value="P-loop containing nucleotide triphosphate hydrolases"/>
    <property type="match status" value="1"/>
</dbReference>
<evidence type="ECO:0000256" key="3">
    <source>
        <dbReference type="ARBA" id="ARBA00022692"/>
    </source>
</evidence>
<dbReference type="InterPro" id="IPR032689">
    <property type="entry name" value="TraG-D_C"/>
</dbReference>
<feature type="domain" description="TraD/TraG TraM recognition site" evidence="6">
    <location>
        <begin position="302"/>
        <end position="375"/>
    </location>
</feature>
<comment type="subcellular location">
    <subcellularLocation>
        <location evidence="1">Cell membrane</location>
        <topology evidence="1">Multi-pass membrane protein</topology>
    </subcellularLocation>
</comment>
<dbReference type="PANTHER" id="PTHR37937">
    <property type="entry name" value="CONJUGATIVE TRANSFER: DNA TRANSPORT"/>
    <property type="match status" value="1"/>
</dbReference>
<sequence length="474" mass="54126">MLWYLLPAYVINLMLLVLQSNNHSNQRHFNFRLRIKSKSRTINLEDIRKGISIMGASGSGKTESVVYQILKGLTAANYCGVIHDYKNFELTELVYPLIKSTDIPFHIVSFDVPYQRVNPIAPKYLPDEESVHELSRVLVENLLEHKESTSSNSTRFFSDVVEGLLSGLIWKLRCDYPRYCTLPHLIAIYQLLDSESLMAFLSSNPISKAMASAFIQGKDSPRQTAGVTSTLANALKKISTKRIFYTLSADEITLSINNPKTPGVVSLVNNPKYETTYAPVIACILHTITKQMSERHRLPSYVLMEEASTLRLLNMQRIAATLRSYQIATIYVLQDKIQNDLLYGEKAGRAILANLSYQFFGKVNDPDTAKYYERFFELIKSHSKSISTGSWMSKSPTRITKSEKEVVKIRSQQFFRLKPGQFVVFSDGKERLVQFPYRKPLKGLPRAKQQLNQQELERHFQNIQKQARSIFGIS</sequence>
<dbReference type="GO" id="GO:0003677">
    <property type="term" value="F:DNA binding"/>
    <property type="evidence" value="ECO:0007669"/>
    <property type="project" value="UniProtKB-KW"/>
</dbReference>
<accession>A0ABY3YKF8</accession>
<keyword evidence="8" id="KW-1185">Reference proteome</keyword>
<keyword evidence="2" id="KW-1003">Cell membrane</keyword>
<keyword evidence="3" id="KW-0812">Transmembrane</keyword>
<gene>
    <name evidence="7" type="ORF">MQE36_14715</name>
</gene>
<dbReference type="RefSeq" id="WP_242936732.1">
    <property type="nucleotide sequence ID" value="NZ_CP094326.1"/>
</dbReference>
<protein>
    <submittedName>
        <fullName evidence="7">Type IV secretion system DNA-binding domain-containing protein</fullName>
    </submittedName>
</protein>
<evidence type="ECO:0000256" key="4">
    <source>
        <dbReference type="ARBA" id="ARBA00022989"/>
    </source>
</evidence>
<dbReference type="InterPro" id="IPR027417">
    <property type="entry name" value="P-loop_NTPase"/>
</dbReference>
<dbReference type="CDD" id="cd01127">
    <property type="entry name" value="TrwB_TraG_TraD_VirD4"/>
    <property type="match status" value="1"/>
</dbReference>
<evidence type="ECO:0000256" key="1">
    <source>
        <dbReference type="ARBA" id="ARBA00004651"/>
    </source>
</evidence>
<keyword evidence="7" id="KW-0238">DNA-binding</keyword>
<dbReference type="InterPro" id="IPR051539">
    <property type="entry name" value="T4SS-coupling_protein"/>
</dbReference>
<evidence type="ECO:0000259" key="6">
    <source>
        <dbReference type="Pfam" id="PF12696"/>
    </source>
</evidence>
<proteinExistence type="predicted"/>
<keyword evidence="4" id="KW-1133">Transmembrane helix</keyword>
<organism evidence="7 8">
    <name type="scientific">Zhouia spongiae</name>
    <dbReference type="NCBI Taxonomy" id="2202721"/>
    <lineage>
        <taxon>Bacteria</taxon>
        <taxon>Pseudomonadati</taxon>
        <taxon>Bacteroidota</taxon>
        <taxon>Flavobacteriia</taxon>
        <taxon>Flavobacteriales</taxon>
        <taxon>Flavobacteriaceae</taxon>
        <taxon>Zhouia</taxon>
    </lineage>
</organism>
<dbReference type="EMBL" id="CP094326">
    <property type="protein sequence ID" value="UNY98325.1"/>
    <property type="molecule type" value="Genomic_DNA"/>
</dbReference>
<dbReference type="Proteomes" id="UP000829476">
    <property type="component" value="Chromosome"/>
</dbReference>
<keyword evidence="5" id="KW-0472">Membrane</keyword>
<dbReference type="PANTHER" id="PTHR37937:SF1">
    <property type="entry name" value="CONJUGATIVE TRANSFER: DNA TRANSPORT"/>
    <property type="match status" value="1"/>
</dbReference>
<evidence type="ECO:0000313" key="8">
    <source>
        <dbReference type="Proteomes" id="UP000829476"/>
    </source>
</evidence>
<reference evidence="7 8" key="1">
    <citation type="journal article" date="2018" name="Int. J. Syst. Evol. Microbiol.">
        <title>Zhouia spongiae sp. nov., isolated from a marine sponge.</title>
        <authorList>
            <person name="Zhuang L."/>
            <person name="Lin B."/>
            <person name="Qin F."/>
            <person name="Luo L."/>
        </authorList>
    </citation>
    <scope>NUCLEOTIDE SEQUENCE [LARGE SCALE GENOMIC DNA]</scope>
    <source>
        <strain evidence="7 8">HN-Y44</strain>
    </source>
</reference>
<dbReference type="Pfam" id="PF12696">
    <property type="entry name" value="TraG-D_C"/>
    <property type="match status" value="1"/>
</dbReference>
<evidence type="ECO:0000256" key="5">
    <source>
        <dbReference type="ARBA" id="ARBA00023136"/>
    </source>
</evidence>
<evidence type="ECO:0000256" key="2">
    <source>
        <dbReference type="ARBA" id="ARBA00022475"/>
    </source>
</evidence>
<name>A0ABY3YKF8_9FLAO</name>